<evidence type="ECO:0000256" key="3">
    <source>
        <dbReference type="ARBA" id="ARBA00023163"/>
    </source>
</evidence>
<evidence type="ECO:0000313" key="5">
    <source>
        <dbReference type="EMBL" id="ASP37528.1"/>
    </source>
</evidence>
<dbReference type="Proteomes" id="UP000202440">
    <property type="component" value="Chromosome"/>
</dbReference>
<evidence type="ECO:0000313" key="6">
    <source>
        <dbReference type="Proteomes" id="UP000202440"/>
    </source>
</evidence>
<dbReference type="OrthoDB" id="6003540at2"/>
<protein>
    <submittedName>
        <fullName evidence="5">AraC family transcriptional regulator</fullName>
    </submittedName>
</protein>
<dbReference type="RefSeq" id="WP_094058746.1">
    <property type="nucleotide sequence ID" value="NZ_CP022530.1"/>
</dbReference>
<evidence type="ECO:0000259" key="4">
    <source>
        <dbReference type="PROSITE" id="PS01124"/>
    </source>
</evidence>
<evidence type="ECO:0000256" key="1">
    <source>
        <dbReference type="ARBA" id="ARBA00023015"/>
    </source>
</evidence>
<reference evidence="5 6" key="1">
    <citation type="submission" date="2017-07" db="EMBL/GenBank/DDBJ databases">
        <title>Annotated genome sequence of Bacterioplanes sanyensis isolated from Red Sea.</title>
        <authorList>
            <person name="Rehman Z.U."/>
        </authorList>
    </citation>
    <scope>NUCLEOTIDE SEQUENCE [LARGE SCALE GENOMIC DNA]</scope>
    <source>
        <strain evidence="5 6">NV9</strain>
    </source>
</reference>
<dbReference type="Pfam" id="PF12833">
    <property type="entry name" value="HTH_18"/>
    <property type="match status" value="1"/>
</dbReference>
<dbReference type="InterPro" id="IPR009057">
    <property type="entry name" value="Homeodomain-like_sf"/>
</dbReference>
<keyword evidence="2" id="KW-0238">DNA-binding</keyword>
<proteinExistence type="predicted"/>
<dbReference type="EMBL" id="CP022530">
    <property type="protein sequence ID" value="ASP37528.1"/>
    <property type="molecule type" value="Genomic_DNA"/>
</dbReference>
<dbReference type="PANTHER" id="PTHR46796:SF12">
    <property type="entry name" value="HTH-TYPE DNA-BINDING TRANSCRIPTIONAL ACTIVATOR EUTR"/>
    <property type="match status" value="1"/>
</dbReference>
<dbReference type="InterPro" id="IPR050204">
    <property type="entry name" value="AraC_XylS_family_regulators"/>
</dbReference>
<dbReference type="SMART" id="SM00342">
    <property type="entry name" value="HTH_ARAC"/>
    <property type="match status" value="1"/>
</dbReference>
<organism evidence="5 6">
    <name type="scientific">Bacterioplanes sanyensis</name>
    <dbReference type="NCBI Taxonomy" id="1249553"/>
    <lineage>
        <taxon>Bacteria</taxon>
        <taxon>Pseudomonadati</taxon>
        <taxon>Pseudomonadota</taxon>
        <taxon>Gammaproteobacteria</taxon>
        <taxon>Oceanospirillales</taxon>
        <taxon>Oceanospirillaceae</taxon>
        <taxon>Bacterioplanes</taxon>
    </lineage>
</organism>
<name>A0A222FEU2_9GAMM</name>
<dbReference type="GO" id="GO:0043565">
    <property type="term" value="F:sequence-specific DNA binding"/>
    <property type="evidence" value="ECO:0007669"/>
    <property type="project" value="InterPro"/>
</dbReference>
<dbReference type="PROSITE" id="PS01124">
    <property type="entry name" value="HTH_ARAC_FAMILY_2"/>
    <property type="match status" value="1"/>
</dbReference>
<gene>
    <name evidence="5" type="ORF">CHH28_02050</name>
</gene>
<dbReference type="SUPFAM" id="SSF46689">
    <property type="entry name" value="Homeodomain-like"/>
    <property type="match status" value="1"/>
</dbReference>
<keyword evidence="6" id="KW-1185">Reference proteome</keyword>
<dbReference type="AlphaFoldDB" id="A0A222FEU2"/>
<dbReference type="PANTHER" id="PTHR46796">
    <property type="entry name" value="HTH-TYPE TRANSCRIPTIONAL ACTIVATOR RHAS-RELATED"/>
    <property type="match status" value="1"/>
</dbReference>
<sequence>MSDNAPALCRTEASDADVHAHNLRNWQQQYDQLSDGRFYGRIDELAFEQLQIFCEYTSQALLQQCNVWPDSVWLGFAANDSECRINGERVAADQIMVRPGHCDFELTTPAEFDIYGVVISQPALLQCADTLGIELDARAWLQPRKQWQLQQLNALRYMVQRWLTPMHTGVGGRLQQELLFTTVLEVLQQPSVREQRRSSYGRRRAVVERIQAYVEAHPHAPITITELCQLTHVSRRTLQYSFEAVLNMSPQRYVRITRLNGVRRQLLLASADEGLLISRVAAEWGFWHAGQFGHDYKQLFGERPSDTLQRCV</sequence>
<keyword evidence="1" id="KW-0805">Transcription regulation</keyword>
<accession>A0A222FEU2</accession>
<feature type="domain" description="HTH araC/xylS-type" evidence="4">
    <location>
        <begin position="208"/>
        <end position="310"/>
    </location>
</feature>
<evidence type="ECO:0000256" key="2">
    <source>
        <dbReference type="ARBA" id="ARBA00023125"/>
    </source>
</evidence>
<dbReference type="Gene3D" id="1.10.10.60">
    <property type="entry name" value="Homeodomain-like"/>
    <property type="match status" value="1"/>
</dbReference>
<keyword evidence="3" id="KW-0804">Transcription</keyword>
<dbReference type="GO" id="GO:0003700">
    <property type="term" value="F:DNA-binding transcription factor activity"/>
    <property type="evidence" value="ECO:0007669"/>
    <property type="project" value="InterPro"/>
</dbReference>
<dbReference type="InterPro" id="IPR018060">
    <property type="entry name" value="HTH_AraC"/>
</dbReference>
<dbReference type="KEGG" id="bsan:CHH28_02050"/>